<keyword evidence="2" id="KW-1185">Reference proteome</keyword>
<reference evidence="1 2" key="1">
    <citation type="submission" date="2024-11" db="EMBL/GenBank/DDBJ databases">
        <title>Chromosome-level genome assembly of the freshwater bivalve Anodonta woodiana.</title>
        <authorList>
            <person name="Chen X."/>
        </authorList>
    </citation>
    <scope>NUCLEOTIDE SEQUENCE [LARGE SCALE GENOMIC DNA]</scope>
    <source>
        <strain evidence="1">MN2024</strain>
        <tissue evidence="1">Gills</tissue>
    </source>
</reference>
<sequence length="56" mass="6413">SNVHVLGLTETNLNASHNDNLFHYIKPLSRHIDTAVEGLVYFRVDVNFKKNAETFL</sequence>
<feature type="non-terminal residue" evidence="1">
    <location>
        <position position="1"/>
    </location>
</feature>
<feature type="non-terminal residue" evidence="1">
    <location>
        <position position="56"/>
    </location>
</feature>
<evidence type="ECO:0000313" key="1">
    <source>
        <dbReference type="EMBL" id="KAL3875685.1"/>
    </source>
</evidence>
<dbReference type="EMBL" id="JBJQND010000005">
    <property type="protein sequence ID" value="KAL3875685.1"/>
    <property type="molecule type" value="Genomic_DNA"/>
</dbReference>
<accession>A0ABD3WQ87</accession>
<evidence type="ECO:0000313" key="2">
    <source>
        <dbReference type="Proteomes" id="UP001634394"/>
    </source>
</evidence>
<comment type="caution">
    <text evidence="1">The sequence shown here is derived from an EMBL/GenBank/DDBJ whole genome shotgun (WGS) entry which is preliminary data.</text>
</comment>
<proteinExistence type="predicted"/>
<dbReference type="AlphaFoldDB" id="A0ABD3WQ87"/>
<organism evidence="1 2">
    <name type="scientific">Sinanodonta woodiana</name>
    <name type="common">Chinese pond mussel</name>
    <name type="synonym">Anodonta woodiana</name>
    <dbReference type="NCBI Taxonomy" id="1069815"/>
    <lineage>
        <taxon>Eukaryota</taxon>
        <taxon>Metazoa</taxon>
        <taxon>Spiralia</taxon>
        <taxon>Lophotrochozoa</taxon>
        <taxon>Mollusca</taxon>
        <taxon>Bivalvia</taxon>
        <taxon>Autobranchia</taxon>
        <taxon>Heteroconchia</taxon>
        <taxon>Palaeoheterodonta</taxon>
        <taxon>Unionida</taxon>
        <taxon>Unionoidea</taxon>
        <taxon>Unionidae</taxon>
        <taxon>Unioninae</taxon>
        <taxon>Sinanodonta</taxon>
    </lineage>
</organism>
<gene>
    <name evidence="1" type="ORF">ACJMK2_033613</name>
</gene>
<name>A0ABD3WQ87_SINWO</name>
<protein>
    <submittedName>
        <fullName evidence="1">Uncharacterized protein</fullName>
    </submittedName>
</protein>
<dbReference type="Proteomes" id="UP001634394">
    <property type="component" value="Unassembled WGS sequence"/>
</dbReference>